<dbReference type="PROSITE" id="PS51480">
    <property type="entry name" value="DHAL"/>
    <property type="match status" value="1"/>
</dbReference>
<dbReference type="GO" id="GO:0019563">
    <property type="term" value="P:glycerol catabolic process"/>
    <property type="evidence" value="ECO:0007669"/>
    <property type="project" value="TreeGrafter"/>
</dbReference>
<keyword evidence="8" id="KW-1185">Reference proteome</keyword>
<dbReference type="RefSeq" id="WP_143184853.1">
    <property type="nucleotide sequence ID" value="NZ_FQYR01000005.1"/>
</dbReference>
<accession>A0A1M6PVB5</accession>
<dbReference type="Pfam" id="PF02734">
    <property type="entry name" value="Dak2"/>
    <property type="match status" value="1"/>
</dbReference>
<dbReference type="InterPro" id="IPR004006">
    <property type="entry name" value="DhaK_dom"/>
</dbReference>
<dbReference type="Proteomes" id="UP000184510">
    <property type="component" value="Unassembled WGS sequence"/>
</dbReference>
<keyword evidence="2" id="KW-0547">Nucleotide-binding</keyword>
<dbReference type="Pfam" id="PF02733">
    <property type="entry name" value="Dak1"/>
    <property type="match status" value="1"/>
</dbReference>
<evidence type="ECO:0000256" key="4">
    <source>
        <dbReference type="ARBA" id="ARBA00022840"/>
    </source>
</evidence>
<dbReference type="InterPro" id="IPR036117">
    <property type="entry name" value="DhaL_dom_sf"/>
</dbReference>
<dbReference type="NCBIfam" id="NF011049">
    <property type="entry name" value="PRK14479.1"/>
    <property type="match status" value="1"/>
</dbReference>
<dbReference type="SMART" id="SM01120">
    <property type="entry name" value="Dak2"/>
    <property type="match status" value="1"/>
</dbReference>
<dbReference type="PROSITE" id="PS51481">
    <property type="entry name" value="DHAK"/>
    <property type="match status" value="1"/>
</dbReference>
<evidence type="ECO:0000313" key="8">
    <source>
        <dbReference type="Proteomes" id="UP000184510"/>
    </source>
</evidence>
<keyword evidence="1" id="KW-0808">Transferase</keyword>
<keyword evidence="4" id="KW-0067">ATP-binding</keyword>
<feature type="domain" description="DhaL" evidence="5">
    <location>
        <begin position="387"/>
        <end position="585"/>
    </location>
</feature>
<dbReference type="Gene3D" id="3.30.1180.20">
    <property type="entry name" value="Dihydroxyacetone kinase, domain 2"/>
    <property type="match status" value="1"/>
</dbReference>
<dbReference type="NCBIfam" id="TIGR02365">
    <property type="entry name" value="dha_L_ycgS"/>
    <property type="match status" value="1"/>
</dbReference>
<dbReference type="STRING" id="1123071.SAMN02745181_3313"/>
<reference evidence="7 8" key="1">
    <citation type="submission" date="2016-11" db="EMBL/GenBank/DDBJ databases">
        <authorList>
            <person name="Jaros S."/>
            <person name="Januszkiewicz K."/>
            <person name="Wedrychowicz H."/>
        </authorList>
    </citation>
    <scope>NUCLEOTIDE SEQUENCE [LARGE SCALE GENOMIC DNA]</scope>
    <source>
        <strain evidence="7 8">DSM 18772</strain>
    </source>
</reference>
<gene>
    <name evidence="7" type="ORF">SAMN02745181_3313</name>
</gene>
<dbReference type="InParanoid" id="A0A1M6PVB5"/>
<dbReference type="PANTHER" id="PTHR28629:SF4">
    <property type="entry name" value="TRIOKINASE_FMN CYCLASE"/>
    <property type="match status" value="1"/>
</dbReference>
<dbReference type="Gene3D" id="3.40.50.10440">
    <property type="entry name" value="Dihydroxyacetone kinase, domain 1"/>
    <property type="match status" value="1"/>
</dbReference>
<dbReference type="FunFam" id="1.25.40.340:FF:000002">
    <property type="entry name" value="Dihydroxyacetone kinase, L subunit"/>
    <property type="match status" value="1"/>
</dbReference>
<dbReference type="GO" id="GO:0004371">
    <property type="term" value="F:glycerone kinase activity"/>
    <property type="evidence" value="ECO:0007669"/>
    <property type="project" value="InterPro"/>
</dbReference>
<evidence type="ECO:0000256" key="2">
    <source>
        <dbReference type="ARBA" id="ARBA00022741"/>
    </source>
</evidence>
<sequence length="589" mass="62215">MSNFNPKLLNDPLAAADELLEGLVEAYNGQCYKVGRRSIVKNDIPEGKVALLVGGGAGHEPIYHAMVGKNMADGAACGDIFAAPAPNIVHEATNAVDRGNGVLYLYGNYAGDVMNFDVGAELSEADGANVRTVLIADDVCSAPPERKQDRRGIAGLVPIVKIAGAASQTASSLDELAAVAEKTCLQTRSVGVAMAPGSIPATGKATFELEQGKIGLGMGIHGEAGVGEIDMTTADELTVKVLDLILEDYEKDTDVDALKSGDEIIFYINSLGATTMMECLVCMRKAKEYFEAKGIEIFDVVIGPYVTCQEMAGISFSVTRVDEELKQYWSMPCESFCYSKMEGPLKVSKPKAAIPVPSRTRVQKVTGPITTKLDPSLTQSSEGLTLEEAQEMVLEIADTIIKAEPILSQADRDLGDGDHGLGMARGFTALKNEVEEHTFANLRDLYQTAGSALLSTMGGASGVVFGSLFLAGGKTMAGAEYFGSHELSHLLNRSLKDVMNRGGAKPGDKTMIDALHPAAEAAKENIDKPLSEAIHAAALAAEAGKEASKDMIATMGRAKTLGEKTLGLPDAGAISVSLILKTMDLYINK</sequence>
<dbReference type="GO" id="GO:0005829">
    <property type="term" value="C:cytosol"/>
    <property type="evidence" value="ECO:0007669"/>
    <property type="project" value="TreeGrafter"/>
</dbReference>
<dbReference type="GO" id="GO:0005524">
    <property type="term" value="F:ATP binding"/>
    <property type="evidence" value="ECO:0007669"/>
    <property type="project" value="UniProtKB-KW"/>
</dbReference>
<dbReference type="Gene3D" id="1.25.40.340">
    <property type="match status" value="1"/>
</dbReference>
<dbReference type="EMBL" id="FQYR01000005">
    <property type="protein sequence ID" value="SHK11914.1"/>
    <property type="molecule type" value="Genomic_DNA"/>
</dbReference>
<dbReference type="PANTHER" id="PTHR28629">
    <property type="entry name" value="TRIOKINASE/FMN CYCLASE"/>
    <property type="match status" value="1"/>
</dbReference>
<dbReference type="FunCoup" id="A0A1M6PVB5">
    <property type="interactions" value="292"/>
</dbReference>
<dbReference type="InterPro" id="IPR012737">
    <property type="entry name" value="DhaK_L_YcgS"/>
</dbReference>
<dbReference type="InterPro" id="IPR004007">
    <property type="entry name" value="DhaL_dom"/>
</dbReference>
<dbReference type="FunFam" id="3.40.50.10440:FF:000001">
    <property type="entry name" value="Dihydroxyacetone kinase, DhaK subunit"/>
    <property type="match status" value="1"/>
</dbReference>
<dbReference type="SUPFAM" id="SSF101473">
    <property type="entry name" value="DhaL-like"/>
    <property type="match status" value="1"/>
</dbReference>
<dbReference type="AlphaFoldDB" id="A0A1M6PVB5"/>
<evidence type="ECO:0000256" key="1">
    <source>
        <dbReference type="ARBA" id="ARBA00022679"/>
    </source>
</evidence>
<evidence type="ECO:0000259" key="6">
    <source>
        <dbReference type="PROSITE" id="PS51481"/>
    </source>
</evidence>
<evidence type="ECO:0000256" key="3">
    <source>
        <dbReference type="ARBA" id="ARBA00022777"/>
    </source>
</evidence>
<protein>
    <submittedName>
        <fullName evidence="7">Dihydroxyacetone kinase</fullName>
    </submittedName>
</protein>
<dbReference type="SUPFAM" id="SSF82549">
    <property type="entry name" value="DAK1/DegV-like"/>
    <property type="match status" value="1"/>
</dbReference>
<name>A0A1M6PVB5_9BACT</name>
<dbReference type="OrthoDB" id="9806345at2"/>
<dbReference type="InterPro" id="IPR050861">
    <property type="entry name" value="Dihydroxyacetone_Kinase"/>
</dbReference>
<proteinExistence type="predicted"/>
<feature type="domain" description="DhaK" evidence="6">
    <location>
        <begin position="11"/>
        <end position="338"/>
    </location>
</feature>
<evidence type="ECO:0000259" key="5">
    <source>
        <dbReference type="PROSITE" id="PS51480"/>
    </source>
</evidence>
<organism evidence="7 8">
    <name type="scientific">Rubritalea squalenifaciens DSM 18772</name>
    <dbReference type="NCBI Taxonomy" id="1123071"/>
    <lineage>
        <taxon>Bacteria</taxon>
        <taxon>Pseudomonadati</taxon>
        <taxon>Verrucomicrobiota</taxon>
        <taxon>Verrucomicrobiia</taxon>
        <taxon>Verrucomicrobiales</taxon>
        <taxon>Rubritaleaceae</taxon>
        <taxon>Rubritalea</taxon>
    </lineage>
</organism>
<keyword evidence="3 7" id="KW-0418">Kinase</keyword>
<evidence type="ECO:0000313" key="7">
    <source>
        <dbReference type="EMBL" id="SHK11914.1"/>
    </source>
</evidence>